<feature type="region of interest" description="Disordered" evidence="1">
    <location>
        <begin position="362"/>
        <end position="413"/>
    </location>
</feature>
<feature type="compositionally biased region" description="Basic and acidic residues" evidence="1">
    <location>
        <begin position="362"/>
        <end position="382"/>
    </location>
</feature>
<sequence length="413" mass="45980">MPGGQLASVEVRESLKPKLRLFMSADIVGSTAFKQRSDLAAKTWFGMVSTFYSSSQTAFSEKWELALKEHRNSGSSLSLSPEAPELWKTIGDEVLFTKEITHAHEALICMRVWLDVLRSVRDGLAKSNLLELKASAWLADFPIRNRAIFLKTNIPHLPPSPGTTSKAADATNSAPISILDSGNPDWNNDQLFDDFKRGNASINQDFIGQSIDTGFRVSTQSSVRKLALSVELAHMLSMVCALIEKNKLEIPMLADDKFQFYFEGRQALKGVMGGIPYPLIWLDAEPERVIHAAEDALMQRPKPDSSLIHEFTSAMIEEFPDRFCTMLEFHGGKPLGYEAYEKKVTAAIVELEIEFKDLDRAMTADKRGGPRTEQGERQHTEDLTSLFQDPLAHVARTPPPTSSPEEVVQPGDE</sequence>
<reference evidence="3" key="1">
    <citation type="submission" date="2016-08" db="EMBL/GenBank/DDBJ databases">
        <authorList>
            <person name="Merda D."/>
            <person name="Briand M."/>
            <person name="Taghouti G."/>
            <person name="Carrere S."/>
            <person name="Gouzy J."/>
            <person name="Portier P."/>
            <person name="Jacques M.-A."/>
            <person name="Fischer-Le Saux M."/>
        </authorList>
    </citation>
    <scope>NUCLEOTIDE SEQUENCE [LARGE SCALE GENOMIC DNA]</scope>
    <source>
        <strain evidence="3">CFBP4643</strain>
    </source>
</reference>
<evidence type="ECO:0000256" key="1">
    <source>
        <dbReference type="SAM" id="MobiDB-lite"/>
    </source>
</evidence>
<evidence type="ECO:0000313" key="2">
    <source>
        <dbReference type="EMBL" id="PPU66458.1"/>
    </source>
</evidence>
<name>A0A2S7CXY0_9XANT</name>
<organism evidence="2 3">
    <name type="scientific">Xanthomonas pisi</name>
    <dbReference type="NCBI Taxonomy" id="56457"/>
    <lineage>
        <taxon>Bacteria</taxon>
        <taxon>Pseudomonadati</taxon>
        <taxon>Pseudomonadota</taxon>
        <taxon>Gammaproteobacteria</taxon>
        <taxon>Lysobacterales</taxon>
        <taxon>Lysobacteraceae</taxon>
        <taxon>Xanthomonas</taxon>
    </lineage>
</organism>
<comment type="caution">
    <text evidence="2">The sequence shown here is derived from an EMBL/GenBank/DDBJ whole genome shotgun (WGS) entry which is preliminary data.</text>
</comment>
<protein>
    <submittedName>
        <fullName evidence="2">Uncharacterized protein</fullName>
    </submittedName>
</protein>
<dbReference type="EMBL" id="MDEI01000021">
    <property type="protein sequence ID" value="PPU66458.1"/>
    <property type="molecule type" value="Genomic_DNA"/>
</dbReference>
<proteinExistence type="predicted"/>
<dbReference type="AlphaFoldDB" id="A0A2S7CXY0"/>
<keyword evidence="3" id="KW-1185">Reference proteome</keyword>
<evidence type="ECO:0000313" key="3">
    <source>
        <dbReference type="Proteomes" id="UP000238191"/>
    </source>
</evidence>
<accession>A0A2S7CXY0</accession>
<dbReference type="Proteomes" id="UP000238191">
    <property type="component" value="Unassembled WGS sequence"/>
</dbReference>
<gene>
    <name evidence="2" type="ORF">XpiCFBP4643_19040</name>
</gene>